<gene>
    <name evidence="1" type="ORF">LCGC14_1197270</name>
</gene>
<name>A0A0F9P0C7_9ZZZZ</name>
<proteinExistence type="predicted"/>
<protein>
    <submittedName>
        <fullName evidence="1">Uncharacterized protein</fullName>
    </submittedName>
</protein>
<organism evidence="1">
    <name type="scientific">marine sediment metagenome</name>
    <dbReference type="NCBI Taxonomy" id="412755"/>
    <lineage>
        <taxon>unclassified sequences</taxon>
        <taxon>metagenomes</taxon>
        <taxon>ecological metagenomes</taxon>
    </lineage>
</organism>
<reference evidence="1" key="1">
    <citation type="journal article" date="2015" name="Nature">
        <title>Complex archaea that bridge the gap between prokaryotes and eukaryotes.</title>
        <authorList>
            <person name="Spang A."/>
            <person name="Saw J.H."/>
            <person name="Jorgensen S.L."/>
            <person name="Zaremba-Niedzwiedzka K."/>
            <person name="Martijn J."/>
            <person name="Lind A.E."/>
            <person name="van Eijk R."/>
            <person name="Schleper C."/>
            <person name="Guy L."/>
            <person name="Ettema T.J."/>
        </authorList>
    </citation>
    <scope>NUCLEOTIDE SEQUENCE</scope>
</reference>
<sequence>MDANINPIQRGINHSRVNQRFLQEISEESIQSAAKIVQNVADNLQIPEDVIIRKIKALNANIFSNMDDLTRVILNSILKDENTLNYVEDFDKGKKKIVKKEKQNQIFLS</sequence>
<comment type="caution">
    <text evidence="1">The sequence shown here is derived from an EMBL/GenBank/DDBJ whole genome shotgun (WGS) entry which is preliminary data.</text>
</comment>
<dbReference type="AlphaFoldDB" id="A0A0F9P0C7"/>
<dbReference type="EMBL" id="LAZR01006124">
    <property type="protein sequence ID" value="KKM94545.1"/>
    <property type="molecule type" value="Genomic_DNA"/>
</dbReference>
<accession>A0A0F9P0C7</accession>
<evidence type="ECO:0000313" key="1">
    <source>
        <dbReference type="EMBL" id="KKM94545.1"/>
    </source>
</evidence>